<dbReference type="InterPro" id="IPR025049">
    <property type="entry name" value="Mfa-like_1"/>
</dbReference>
<dbReference type="Proteomes" id="UP001055105">
    <property type="component" value="Unassembled WGS sequence"/>
</dbReference>
<evidence type="ECO:0000313" key="1">
    <source>
        <dbReference type="EMBL" id="GKI18083.1"/>
    </source>
</evidence>
<accession>A0AA37P3M2</accession>
<name>A0AA37P3M2_9BACT</name>
<dbReference type="InterPro" id="IPR042278">
    <property type="entry name" value="Mfa-like_1_N"/>
</dbReference>
<dbReference type="AlphaFoldDB" id="A0AA37P3M2"/>
<protein>
    <recommendedName>
        <fullName evidence="3">Fimbrillin family protein</fullName>
    </recommendedName>
</protein>
<proteinExistence type="predicted"/>
<dbReference type="CDD" id="cd13120">
    <property type="entry name" value="BF2867_like_N"/>
    <property type="match status" value="1"/>
</dbReference>
<sequence>MSCTKEEGEALLTGTDPVCFEVVDGWSKPAAAVPQAAALGSDGRVRERPSGAIREEDAGAERPMFLETIVTDGIPGRPQAATRSVQIEDEADFYDSFGVSAYAYSGDWNEQCKPNLMYNVRVSRNAVSNRWVPDGRRYFWPKNKEWVRFFAYAPYSLPSGSRLLSTANDGGIPKIRYRVPANVTDQIDLLIATPDAVRSEDYDVLVYPGKGMPLTFRHALTAIQFRVKSVAEQNSGRRIRRVQLADIPTTGDCTMQLDAEGGLIWEIPRGTSATRNTYTFDLDIPLVSGQQITEGDQTLMMFPHTIQADLYIHVWLDGENLDQTAPHSFGIQGQTWPIGKTVTYAFSM</sequence>
<dbReference type="EMBL" id="BQOL01000001">
    <property type="protein sequence ID" value="GKI18083.1"/>
    <property type="molecule type" value="Genomic_DNA"/>
</dbReference>
<dbReference type="Gene3D" id="2.60.40.2620">
    <property type="entry name" value="Fimbrillin-like"/>
    <property type="match status" value="1"/>
</dbReference>
<gene>
    <name evidence="1" type="ORF">CE91St16_09910</name>
</gene>
<comment type="caution">
    <text evidence="1">The sequence shown here is derived from an EMBL/GenBank/DDBJ whole genome shotgun (WGS) entry which is preliminary data.</text>
</comment>
<evidence type="ECO:0000313" key="2">
    <source>
        <dbReference type="Proteomes" id="UP001055105"/>
    </source>
</evidence>
<evidence type="ECO:0008006" key="3">
    <source>
        <dbReference type="Google" id="ProtNLM"/>
    </source>
</evidence>
<dbReference type="Pfam" id="PF13149">
    <property type="entry name" value="Mfa_like_1"/>
    <property type="match status" value="1"/>
</dbReference>
<organism evidence="1 2">
    <name type="scientific">Alistipes finegoldii</name>
    <dbReference type="NCBI Taxonomy" id="214856"/>
    <lineage>
        <taxon>Bacteria</taxon>
        <taxon>Pseudomonadati</taxon>
        <taxon>Bacteroidota</taxon>
        <taxon>Bacteroidia</taxon>
        <taxon>Bacteroidales</taxon>
        <taxon>Rikenellaceae</taxon>
        <taxon>Alistipes</taxon>
    </lineage>
</organism>
<reference evidence="1" key="1">
    <citation type="submission" date="2022-01" db="EMBL/GenBank/DDBJ databases">
        <title>Novel bile acid biosynthetic pathways are enriched in the microbiome of centenarians.</title>
        <authorList>
            <person name="Sato Y."/>
            <person name="Atarashi K."/>
            <person name="Plichta R.D."/>
            <person name="Arai Y."/>
            <person name="Sasajima S."/>
            <person name="Kearney M.S."/>
            <person name="Suda W."/>
            <person name="Takeshita K."/>
            <person name="Sasaki T."/>
            <person name="Okamoto S."/>
            <person name="Skelly N.A."/>
            <person name="Okamura Y."/>
            <person name="Vlamakis H."/>
            <person name="Li Y."/>
            <person name="Tanoue T."/>
            <person name="Takei H."/>
            <person name="Nittono H."/>
            <person name="Narushima S."/>
            <person name="Irie J."/>
            <person name="Itoh H."/>
            <person name="Moriya K."/>
            <person name="Sugiura Y."/>
            <person name="Suematsu M."/>
            <person name="Moritoki N."/>
            <person name="Shibata S."/>
            <person name="Littman R.D."/>
            <person name="Fischbach A.M."/>
            <person name="Uwamino Y."/>
            <person name="Inoue T."/>
            <person name="Honda A."/>
            <person name="Hattori M."/>
            <person name="Murai T."/>
            <person name="Xavier J.R."/>
            <person name="Hirose N."/>
            <person name="Honda K."/>
        </authorList>
    </citation>
    <scope>NUCLEOTIDE SEQUENCE</scope>
    <source>
        <strain evidence="1">CE91-St16</strain>
    </source>
</reference>